<dbReference type="GO" id="GO:0005524">
    <property type="term" value="F:ATP binding"/>
    <property type="evidence" value="ECO:0007669"/>
    <property type="project" value="InterPro"/>
</dbReference>
<evidence type="ECO:0000313" key="3">
    <source>
        <dbReference type="Proteomes" id="UP000007264"/>
    </source>
</evidence>
<keyword evidence="3" id="KW-1185">Reference proteome</keyword>
<dbReference type="PANTHER" id="PTHR46699">
    <property type="entry name" value="SERINE/THREONINE-PROTEIN KINASE STN8, CHLOROPLASTIC-RELATED"/>
    <property type="match status" value="1"/>
</dbReference>
<dbReference type="GO" id="GO:0004672">
    <property type="term" value="F:protein kinase activity"/>
    <property type="evidence" value="ECO:0007669"/>
    <property type="project" value="InterPro"/>
</dbReference>
<dbReference type="STRING" id="574566.I0Z1E4"/>
<keyword evidence="2" id="KW-0808">Transferase</keyword>
<sequence>MVRGLNFCTIGLLPSPYVFSFSAATSGVQVIQSLASLQTLETAASVIRGAAQSVSSVLPWPIQQPVAVLGSDLASVIALQPDLDGVGRLVAIYYLLLMRPSPVLGVLDFYVLVPFGKLFQRRYRVAELTLRDRLGAGNFGQVFEGIKNKDGERNRNAMLTPEEKKRRLVLKRVNLDGAEQRSSFLRAGTMARGAGETGMAEAYMCSRIMRDPLVRQGIAEYQGEFEAEETDGGFTRGTQWLVWKFESDSTLGDAMQGSLGSRFPECLEEIMLGRIRDNVDEAKRDTAIIRVVLKKLVTGVKGLHSLGIVHRDVKPENVLITAQGDVKIIDFGAAVDMCTGINFNPLYGMLDPRYSPPEELVMPKSFPRAPLPFLAALVSPLAWQIGRPDLFDTYSIGVLLLQMAVPELRAASAVRTFNTALKQCDWDLEEWRATKGARYDYSLLDRRGNAGWDLACKLVCRRNSLNRGRLSAAAALRHRFFLPEF</sequence>
<dbReference type="Proteomes" id="UP000007264">
    <property type="component" value="Unassembled WGS sequence"/>
</dbReference>
<accession>I0Z1E4</accession>
<proteinExistence type="predicted"/>
<feature type="domain" description="Protein kinase" evidence="1">
    <location>
        <begin position="128"/>
        <end position="481"/>
    </location>
</feature>
<dbReference type="OrthoDB" id="10252171at2759"/>
<dbReference type="GeneID" id="17042465"/>
<dbReference type="PROSITE" id="PS00108">
    <property type="entry name" value="PROTEIN_KINASE_ST"/>
    <property type="match status" value="1"/>
</dbReference>
<dbReference type="InterPro" id="IPR008271">
    <property type="entry name" value="Ser/Thr_kinase_AS"/>
</dbReference>
<dbReference type="eggNOG" id="KOG0594">
    <property type="taxonomic scope" value="Eukaryota"/>
</dbReference>
<dbReference type="SUPFAM" id="SSF56112">
    <property type="entry name" value="Protein kinase-like (PK-like)"/>
    <property type="match status" value="1"/>
</dbReference>
<dbReference type="InterPro" id="IPR000719">
    <property type="entry name" value="Prot_kinase_dom"/>
</dbReference>
<keyword evidence="2" id="KW-0418">Kinase</keyword>
<dbReference type="InterPro" id="IPR011009">
    <property type="entry name" value="Kinase-like_dom_sf"/>
</dbReference>
<dbReference type="Gene3D" id="1.10.510.10">
    <property type="entry name" value="Transferase(Phosphotransferase) domain 1"/>
    <property type="match status" value="1"/>
</dbReference>
<dbReference type="PANTHER" id="PTHR46699:SF1">
    <property type="entry name" value="SERINE_THREONINE-PROTEIN KINASE STN8, CHLOROPLASTIC"/>
    <property type="match status" value="1"/>
</dbReference>
<dbReference type="SMART" id="SM00220">
    <property type="entry name" value="S_TKc"/>
    <property type="match status" value="1"/>
</dbReference>
<dbReference type="EMBL" id="AGSI01000005">
    <property type="protein sequence ID" value="EIE24463.1"/>
    <property type="molecule type" value="Genomic_DNA"/>
</dbReference>
<reference evidence="2 3" key="1">
    <citation type="journal article" date="2012" name="Genome Biol.">
        <title>The genome of the polar eukaryotic microalga coccomyxa subellipsoidea reveals traits of cold adaptation.</title>
        <authorList>
            <person name="Blanc G."/>
            <person name="Agarkova I."/>
            <person name="Grimwood J."/>
            <person name="Kuo A."/>
            <person name="Brueggeman A."/>
            <person name="Dunigan D."/>
            <person name="Gurnon J."/>
            <person name="Ladunga I."/>
            <person name="Lindquist E."/>
            <person name="Lucas S."/>
            <person name="Pangilinan J."/>
            <person name="Proschold T."/>
            <person name="Salamov A."/>
            <person name="Schmutz J."/>
            <person name="Weeks D."/>
            <person name="Yamada T."/>
            <person name="Claverie J.M."/>
            <person name="Grigoriev I."/>
            <person name="Van Etten J."/>
            <person name="Lomsadze A."/>
            <person name="Borodovsky M."/>
        </authorList>
    </citation>
    <scope>NUCLEOTIDE SEQUENCE [LARGE SCALE GENOMIC DNA]</scope>
    <source>
        <strain evidence="2 3">C-169</strain>
    </source>
</reference>
<dbReference type="KEGG" id="csl:COCSUDRAFT_28181"/>
<dbReference type="Pfam" id="PF00069">
    <property type="entry name" value="Pkinase"/>
    <property type="match status" value="1"/>
</dbReference>
<comment type="caution">
    <text evidence="2">The sequence shown here is derived from an EMBL/GenBank/DDBJ whole genome shotgun (WGS) entry which is preliminary data.</text>
</comment>
<protein>
    <submittedName>
        <fullName evidence="2">Protein kinase</fullName>
    </submittedName>
</protein>
<evidence type="ECO:0000313" key="2">
    <source>
        <dbReference type="EMBL" id="EIE24463.1"/>
    </source>
</evidence>
<dbReference type="RefSeq" id="XP_005649007.1">
    <property type="nucleotide sequence ID" value="XM_005648950.1"/>
</dbReference>
<organism evidence="2 3">
    <name type="scientific">Coccomyxa subellipsoidea (strain C-169)</name>
    <name type="common">Green microalga</name>
    <dbReference type="NCBI Taxonomy" id="574566"/>
    <lineage>
        <taxon>Eukaryota</taxon>
        <taxon>Viridiplantae</taxon>
        <taxon>Chlorophyta</taxon>
        <taxon>core chlorophytes</taxon>
        <taxon>Trebouxiophyceae</taxon>
        <taxon>Trebouxiophyceae incertae sedis</taxon>
        <taxon>Coccomyxaceae</taxon>
        <taxon>Coccomyxa</taxon>
        <taxon>Coccomyxa subellipsoidea</taxon>
    </lineage>
</organism>
<gene>
    <name evidence="2" type="ORF">COCSUDRAFT_28181</name>
</gene>
<dbReference type="AlphaFoldDB" id="I0Z1E4"/>
<dbReference type="PROSITE" id="PS50011">
    <property type="entry name" value="PROTEIN_KINASE_DOM"/>
    <property type="match status" value="1"/>
</dbReference>
<evidence type="ECO:0000259" key="1">
    <source>
        <dbReference type="PROSITE" id="PS50011"/>
    </source>
</evidence>
<name>I0Z1E4_COCSC</name>